<dbReference type="Proteomes" id="UP000001940">
    <property type="component" value="Chromosome II"/>
</dbReference>
<dbReference type="InterPro" id="IPR003131">
    <property type="entry name" value="T1-type_BTB"/>
</dbReference>
<dbReference type="CDD" id="cd18316">
    <property type="entry name" value="BTB_POZ_KCTD-like"/>
    <property type="match status" value="1"/>
</dbReference>
<dbReference type="InterPro" id="IPR000210">
    <property type="entry name" value="BTB/POZ_dom"/>
</dbReference>
<dbReference type="ExpressionAtlas" id="O16612">
    <property type="expression patterns" value="baseline and differential"/>
</dbReference>
<dbReference type="SMART" id="SM00225">
    <property type="entry name" value="BTB"/>
    <property type="match status" value="1"/>
</dbReference>
<evidence type="ECO:0000313" key="2">
    <source>
        <dbReference type="EMBL" id="CCD61636.1"/>
    </source>
</evidence>
<dbReference type="PROSITE" id="PS50097">
    <property type="entry name" value="BTB"/>
    <property type="match status" value="1"/>
</dbReference>
<dbReference type="OrthoDB" id="2414723at2759"/>
<dbReference type="Gene3D" id="3.30.710.10">
    <property type="entry name" value="Potassium Channel Kv1.1, Chain A"/>
    <property type="match status" value="1"/>
</dbReference>
<sequence>MSGNTVKLNVGGTVFETLKSTLTKHDGFFKALIETDVPAEKDDSNCFFIDRSPKHFETVLNYMRSGDVVLPDSKKDMLELKKEAEYYLLSNLAKLCQPPTDNFKTCTPEELMRVVANTDKKVIMINYLTYNGELVFYPWGFNLVHFLIQNRDYVEDVYFRRTESQYPEDGPFPNEKPYWTFLVYNSTRSGRRPFRHTVDLEDCMGHM</sequence>
<reference evidence="2 3" key="1">
    <citation type="journal article" date="1998" name="Science">
        <title>Genome sequence of the nematode C. elegans: a platform for investigating biology.</title>
        <authorList>
            <consortium name="The C. elegans sequencing consortium"/>
            <person name="Sulson J.E."/>
            <person name="Waterston R."/>
        </authorList>
    </citation>
    <scope>NUCLEOTIDE SEQUENCE [LARGE SCALE GENOMIC DNA]</scope>
    <source>
        <strain evidence="2 3">Bristol N2</strain>
    </source>
</reference>
<dbReference type="EMBL" id="BX284602">
    <property type="protein sequence ID" value="CCD61636.1"/>
    <property type="molecule type" value="Genomic_DNA"/>
</dbReference>
<dbReference type="Pfam" id="PF02214">
    <property type="entry name" value="BTB_2"/>
    <property type="match status" value="1"/>
</dbReference>
<protein>
    <submittedName>
        <fullName evidence="2">BTB domain-containing protein</fullName>
    </submittedName>
</protein>
<dbReference type="PANTHER" id="PTHR11145:SF19">
    <property type="entry name" value="BTB DOMAIN-CONTAINING PROTEIN-RELATED"/>
    <property type="match status" value="1"/>
</dbReference>
<dbReference type="AlphaFoldDB" id="O16612"/>
<dbReference type="GO" id="GO:0051260">
    <property type="term" value="P:protein homooligomerization"/>
    <property type="evidence" value="ECO:0007669"/>
    <property type="project" value="InterPro"/>
</dbReference>
<accession>O16612</accession>
<dbReference type="RefSeq" id="NP_494230.1">
    <property type="nucleotide sequence ID" value="NM_061829.5"/>
</dbReference>
<dbReference type="PIR" id="T31996">
    <property type="entry name" value="T31996"/>
</dbReference>
<keyword evidence="3" id="KW-1185">Reference proteome</keyword>
<dbReference type="PANTHER" id="PTHR11145">
    <property type="entry name" value="BTB/POZ DOMAIN-CONTAINING ADAPTER FOR CUL3-MEDIATED RHOA DEGRADATION PROTEIN FAMILY MEMBER"/>
    <property type="match status" value="1"/>
</dbReference>
<dbReference type="PhylomeDB" id="O16612"/>
<dbReference type="SUPFAM" id="SSF54695">
    <property type="entry name" value="POZ domain"/>
    <property type="match status" value="1"/>
</dbReference>
<evidence type="ECO:0000259" key="1">
    <source>
        <dbReference type="PROSITE" id="PS50097"/>
    </source>
</evidence>
<dbReference type="Bgee" id="WBGene00015112">
    <property type="expression patterns" value="Expressed in embryo and 3 other cell types or tissues"/>
</dbReference>
<comment type="interaction">
    <interactant intactId="EBI-326132">
        <id>O16612</id>
    </interactant>
    <interactant intactId="EBI-593075">
        <id>Q17391</id>
        <label>cul-3</label>
    </interactant>
    <organismsDiffer>false</organismsDiffer>
    <experiments>2</experiments>
</comment>
<dbReference type="AGR" id="WB:WBGene00015112"/>
<dbReference type="InParanoid" id="O16612"/>
<dbReference type="IntAct" id="O16612">
    <property type="interactions" value="3"/>
</dbReference>
<dbReference type="GO" id="GO:0006457">
    <property type="term" value="P:protein folding"/>
    <property type="evidence" value="ECO:0000315"/>
    <property type="project" value="WormBase"/>
</dbReference>
<dbReference type="PaxDb" id="6239-B0281.5a"/>
<dbReference type="InterPro" id="IPR011333">
    <property type="entry name" value="SKP1/BTB/POZ_sf"/>
</dbReference>
<dbReference type="GeneID" id="181899"/>
<dbReference type="CTD" id="181899"/>
<dbReference type="UCSC" id="B0281.5a">
    <property type="organism name" value="c. elegans"/>
</dbReference>
<feature type="domain" description="BTB" evidence="1">
    <location>
        <begin position="4"/>
        <end position="72"/>
    </location>
</feature>
<dbReference type="GO" id="GO:0006811">
    <property type="term" value="P:monoatomic ion transport"/>
    <property type="evidence" value="ECO:0000315"/>
    <property type="project" value="WormBase"/>
</dbReference>
<evidence type="ECO:0000313" key="4">
    <source>
        <dbReference type="WormBase" id="B0281.5a"/>
    </source>
</evidence>
<dbReference type="DIP" id="DIP-26305N"/>
<dbReference type="WormBase" id="B0281.5a">
    <property type="protein sequence ID" value="CE07716"/>
    <property type="gene ID" value="WBGene00015112"/>
</dbReference>
<dbReference type="SMR" id="O16612"/>
<organism evidence="2 3">
    <name type="scientific">Caenorhabditis elegans</name>
    <dbReference type="NCBI Taxonomy" id="6239"/>
    <lineage>
        <taxon>Eukaryota</taxon>
        <taxon>Metazoa</taxon>
        <taxon>Ecdysozoa</taxon>
        <taxon>Nematoda</taxon>
        <taxon>Chromadorea</taxon>
        <taxon>Rhabditida</taxon>
        <taxon>Rhabditina</taxon>
        <taxon>Rhabditomorpha</taxon>
        <taxon>Rhabditoidea</taxon>
        <taxon>Rhabditidae</taxon>
        <taxon>Peloderinae</taxon>
        <taxon>Caenorhabditis</taxon>
    </lineage>
</organism>
<proteinExistence type="evidence at protein level"/>
<dbReference type="FunCoup" id="O16612">
    <property type="interactions" value="60"/>
</dbReference>
<dbReference type="STRING" id="6239.B0281.5a.1"/>
<evidence type="ECO:0000313" key="3">
    <source>
        <dbReference type="Proteomes" id="UP000001940"/>
    </source>
</evidence>
<dbReference type="InterPro" id="IPR045068">
    <property type="entry name" value="BACURD1-3"/>
</dbReference>
<dbReference type="eggNOG" id="KOG2716">
    <property type="taxonomic scope" value="Eukaryota"/>
</dbReference>
<gene>
    <name evidence="2 4" type="ORF">B0281.5</name>
    <name evidence="2" type="ORF">CELE_B0281.5</name>
</gene>
<name>O16612_CAEEL</name>